<dbReference type="Pfam" id="PF13518">
    <property type="entry name" value="HTH_28"/>
    <property type="match status" value="1"/>
</dbReference>
<dbReference type="SUPFAM" id="SSF48295">
    <property type="entry name" value="TrpR-like"/>
    <property type="match status" value="3"/>
</dbReference>
<evidence type="ECO:0000256" key="1">
    <source>
        <dbReference type="ARBA" id="ARBA00038232"/>
    </source>
</evidence>
<dbReference type="AlphaFoldDB" id="A0A510L5G8"/>
<dbReference type="GO" id="GO:0004803">
    <property type="term" value="F:transposase activity"/>
    <property type="evidence" value="ECO:0007669"/>
    <property type="project" value="InterPro"/>
</dbReference>
<dbReference type="RefSeq" id="WP_147004978.1">
    <property type="nucleotide sequence ID" value="NZ_AP019846.1"/>
</dbReference>
<reference evidence="3 4" key="1">
    <citation type="submission" date="2019-07" db="EMBL/GenBank/DDBJ databases">
        <title>Complete Genome Sequence of Leptotrichia hongkongensis Strain JMUB5056.</title>
        <authorList>
            <person name="Watanabe S."/>
            <person name="Cui L."/>
        </authorList>
    </citation>
    <scope>NUCLEOTIDE SEQUENCE [LARGE SCALE GENOMIC DNA]</scope>
    <source>
        <strain evidence="3 4">JMUB5056</strain>
    </source>
</reference>
<feature type="domain" description="Insertion element IS150 protein InsJ-like helix-turn-helix" evidence="2">
    <location>
        <begin position="129"/>
        <end position="180"/>
    </location>
</feature>
<evidence type="ECO:0000313" key="3">
    <source>
        <dbReference type="EMBL" id="BBM58857.1"/>
    </source>
</evidence>
<dbReference type="InterPro" id="IPR010921">
    <property type="entry name" value="Trp_repressor/repl_initiator"/>
</dbReference>
<dbReference type="OrthoDB" id="80203at2"/>
<dbReference type="Pfam" id="PF01527">
    <property type="entry name" value="HTH_Tnp_1"/>
    <property type="match status" value="1"/>
</dbReference>
<gene>
    <name evidence="3" type="ORF">JMUB5056_0439</name>
</gene>
<dbReference type="InterPro" id="IPR055247">
    <property type="entry name" value="InsJ-like_HTH"/>
</dbReference>
<dbReference type="InterPro" id="IPR052057">
    <property type="entry name" value="IS150/IS1296_orfA-like"/>
</dbReference>
<dbReference type="InterPro" id="IPR036388">
    <property type="entry name" value="WH-like_DNA-bd_sf"/>
</dbReference>
<sequence length="185" mass="21591">MGRKSKISNELKIELVKKILEGKGTVQGLAKEHGIAKSSLMTWKKKYLEIGEESIMVEDKNRHYPREVKEKAVQSYLNNEGSLFEICKKYDIASVSVLNYWIRDYRRSVDVNGNFSLLKKHVRKSIDAKVEAVRFCQKNDYDYNLAIKKYGISYQQIYSWVKKFEKGGIDALVDNRGKRRTENKK</sequence>
<accession>A0A510L5G8</accession>
<name>A0A510L5G8_9FUSO</name>
<dbReference type="GO" id="GO:0006313">
    <property type="term" value="P:DNA transposition"/>
    <property type="evidence" value="ECO:0007669"/>
    <property type="project" value="InterPro"/>
</dbReference>
<dbReference type="KEGG" id="lhg:JMUB5056_0439"/>
<dbReference type="GO" id="GO:0043565">
    <property type="term" value="F:sequence-specific DNA binding"/>
    <property type="evidence" value="ECO:0007669"/>
    <property type="project" value="InterPro"/>
</dbReference>
<comment type="similarity">
    <text evidence="1">Belongs to the IS150/IS1296 orfA family.</text>
</comment>
<proteinExistence type="inferred from homology"/>
<dbReference type="InterPro" id="IPR002514">
    <property type="entry name" value="Transposase_8"/>
</dbReference>
<dbReference type="PANTHER" id="PTHR33795:SF1">
    <property type="entry name" value="INSERTION ELEMENT IS150 PROTEIN INSJ"/>
    <property type="match status" value="1"/>
</dbReference>
<protein>
    <submittedName>
        <fullName evidence="3">Putative transposase</fullName>
    </submittedName>
</protein>
<dbReference type="PANTHER" id="PTHR33795">
    <property type="entry name" value="INSERTION ELEMENT IS150 PROTEIN INSJ"/>
    <property type="match status" value="1"/>
</dbReference>
<dbReference type="Proteomes" id="UP000321561">
    <property type="component" value="Chromosome"/>
</dbReference>
<evidence type="ECO:0000313" key="4">
    <source>
        <dbReference type="Proteomes" id="UP000321561"/>
    </source>
</evidence>
<dbReference type="Gene3D" id="1.10.10.10">
    <property type="entry name" value="Winged helix-like DNA-binding domain superfamily/Winged helix DNA-binding domain"/>
    <property type="match status" value="2"/>
</dbReference>
<organism evidence="3 4">
    <name type="scientific">Leptotrichia hongkongensis</name>
    <dbReference type="NCBI Taxonomy" id="554406"/>
    <lineage>
        <taxon>Bacteria</taxon>
        <taxon>Fusobacteriati</taxon>
        <taxon>Fusobacteriota</taxon>
        <taxon>Fusobacteriia</taxon>
        <taxon>Fusobacteriales</taxon>
        <taxon>Leptotrichiaceae</taxon>
        <taxon>Leptotrichia</taxon>
    </lineage>
</organism>
<evidence type="ECO:0000259" key="2">
    <source>
        <dbReference type="Pfam" id="PF13518"/>
    </source>
</evidence>
<dbReference type="EMBL" id="AP019846">
    <property type="protein sequence ID" value="BBM58857.1"/>
    <property type="molecule type" value="Genomic_DNA"/>
</dbReference>